<accession>A0A4R3KY47</accession>
<dbReference type="SUPFAM" id="SSF101874">
    <property type="entry name" value="YceI-like"/>
    <property type="match status" value="1"/>
</dbReference>
<feature type="chain" id="PRO_5020453688" evidence="1">
    <location>
        <begin position="24"/>
        <end position="184"/>
    </location>
</feature>
<dbReference type="AlphaFoldDB" id="A0A4R3KY47"/>
<organism evidence="3 4">
    <name type="scientific">Anseongella ginsenosidimutans</name>
    <dbReference type="NCBI Taxonomy" id="496056"/>
    <lineage>
        <taxon>Bacteria</taxon>
        <taxon>Pseudomonadati</taxon>
        <taxon>Bacteroidota</taxon>
        <taxon>Sphingobacteriia</taxon>
        <taxon>Sphingobacteriales</taxon>
        <taxon>Sphingobacteriaceae</taxon>
        <taxon>Anseongella</taxon>
    </lineage>
</organism>
<dbReference type="PANTHER" id="PTHR34406:SF1">
    <property type="entry name" value="PROTEIN YCEI"/>
    <property type="match status" value="1"/>
</dbReference>
<feature type="domain" description="Lipid/polyisoprenoid-binding YceI-like" evidence="2">
    <location>
        <begin position="57"/>
        <end position="176"/>
    </location>
</feature>
<reference evidence="3 4" key="1">
    <citation type="submission" date="2019-03" db="EMBL/GenBank/DDBJ databases">
        <title>Genomic Encyclopedia of Type Strains, Phase IV (KMG-IV): sequencing the most valuable type-strain genomes for metagenomic binning, comparative biology and taxonomic classification.</title>
        <authorList>
            <person name="Goeker M."/>
        </authorList>
    </citation>
    <scope>NUCLEOTIDE SEQUENCE [LARGE SCALE GENOMIC DNA]</scope>
    <source>
        <strain evidence="3 4">DSM 21100</strain>
    </source>
</reference>
<dbReference type="RefSeq" id="WP_207910191.1">
    <property type="nucleotide sequence ID" value="NZ_CP042432.1"/>
</dbReference>
<keyword evidence="4" id="KW-1185">Reference proteome</keyword>
<sequence>MKRYHVKYVVAMLLLMAGREAKAQVYQSYKSETSFFSKAPLEDIAARNDGGASVLNLGNAEIVFLIPIRGFQFRKSLMQEHFNENYLESDKYPTATFKGKILGFEPSRQGKQEVQAKGILSIHGVEKPVKAAGTLEKKGEELLLESSFRVALKDHGITIPRLVVRNIAEIVDVKLEYHYKPKTN</sequence>
<comment type="caution">
    <text evidence="3">The sequence shown here is derived from an EMBL/GenBank/DDBJ whole genome shotgun (WGS) entry which is preliminary data.</text>
</comment>
<dbReference type="InterPro" id="IPR007372">
    <property type="entry name" value="Lipid/polyisoprenoid-bd_YceI"/>
</dbReference>
<evidence type="ECO:0000256" key="1">
    <source>
        <dbReference type="SAM" id="SignalP"/>
    </source>
</evidence>
<proteinExistence type="predicted"/>
<gene>
    <name evidence="3" type="ORF">EDD80_101403</name>
</gene>
<dbReference type="PANTHER" id="PTHR34406">
    <property type="entry name" value="PROTEIN YCEI"/>
    <property type="match status" value="1"/>
</dbReference>
<dbReference type="Gene3D" id="2.40.128.110">
    <property type="entry name" value="Lipid/polyisoprenoid-binding, YceI-like"/>
    <property type="match status" value="1"/>
</dbReference>
<evidence type="ECO:0000259" key="2">
    <source>
        <dbReference type="Pfam" id="PF04264"/>
    </source>
</evidence>
<dbReference type="InterPro" id="IPR036761">
    <property type="entry name" value="TTHA0802/YceI-like_sf"/>
</dbReference>
<feature type="signal peptide" evidence="1">
    <location>
        <begin position="1"/>
        <end position="23"/>
    </location>
</feature>
<evidence type="ECO:0000313" key="3">
    <source>
        <dbReference type="EMBL" id="TCS90204.1"/>
    </source>
</evidence>
<evidence type="ECO:0000313" key="4">
    <source>
        <dbReference type="Proteomes" id="UP000295807"/>
    </source>
</evidence>
<name>A0A4R3KY47_9SPHI</name>
<protein>
    <submittedName>
        <fullName evidence="3">YceI-like domain-containing protein</fullName>
    </submittedName>
</protein>
<dbReference type="Proteomes" id="UP000295807">
    <property type="component" value="Unassembled WGS sequence"/>
</dbReference>
<dbReference type="Pfam" id="PF04264">
    <property type="entry name" value="YceI"/>
    <property type="match status" value="1"/>
</dbReference>
<dbReference type="EMBL" id="SMAD01000001">
    <property type="protein sequence ID" value="TCS90204.1"/>
    <property type="molecule type" value="Genomic_DNA"/>
</dbReference>
<keyword evidence="1" id="KW-0732">Signal</keyword>